<evidence type="ECO:0000313" key="1">
    <source>
        <dbReference type="EMBL" id="SVC98176.1"/>
    </source>
</evidence>
<dbReference type="AlphaFoldDB" id="A0A382RKL6"/>
<protein>
    <submittedName>
        <fullName evidence="1">Uncharacterized protein</fullName>
    </submittedName>
</protein>
<reference evidence="1" key="1">
    <citation type="submission" date="2018-05" db="EMBL/GenBank/DDBJ databases">
        <authorList>
            <person name="Lanie J.A."/>
            <person name="Ng W.-L."/>
            <person name="Kazmierczak K.M."/>
            <person name="Andrzejewski T.M."/>
            <person name="Davidsen T.M."/>
            <person name="Wayne K.J."/>
            <person name="Tettelin H."/>
            <person name="Glass J.I."/>
            <person name="Rusch D."/>
            <person name="Podicherti R."/>
            <person name="Tsui H.-C.T."/>
            <person name="Winkler M.E."/>
        </authorList>
    </citation>
    <scope>NUCLEOTIDE SEQUENCE</scope>
</reference>
<organism evidence="1">
    <name type="scientific">marine metagenome</name>
    <dbReference type="NCBI Taxonomy" id="408172"/>
    <lineage>
        <taxon>unclassified sequences</taxon>
        <taxon>metagenomes</taxon>
        <taxon>ecological metagenomes</taxon>
    </lineage>
</organism>
<gene>
    <name evidence="1" type="ORF">METZ01_LOCUS351030</name>
</gene>
<feature type="non-terminal residue" evidence="1">
    <location>
        <position position="313"/>
    </location>
</feature>
<name>A0A382RKL6_9ZZZZ</name>
<dbReference type="EMBL" id="UINC01122393">
    <property type="protein sequence ID" value="SVC98176.1"/>
    <property type="molecule type" value="Genomic_DNA"/>
</dbReference>
<accession>A0A382RKL6</accession>
<sequence>MTTDDSEQLHFRSALGLINHRPGPLRKAVSLSGEFHPDSTLTAENVMDRIIGDPLAGLGRDFQVQLITWDHADPQEPGNSWTGDTRRNSPERRNLILEQLDLKEEADRINGAFPPALNHEVVIADKHEPWYPEDVNPFYWQRYAAYLGDRRGFHPESLAIMDRVTTGVVSRMSSPQRPEAFQAKGLVVGHVQSGKTSNFTGVIAKAIDSGYRLIIILSGTQNMLRNQTQRRIDMELVGKEGIRPPGAEPQDHDYREDPDWEEMFIEYGGIPRALGGTNINRLTTEGRDFKHLEVGVADILNPDMERQRQDEPL</sequence>
<proteinExistence type="predicted"/>